<name>A0A0A1X529_ZEUCU</name>
<organism evidence="1">
    <name type="scientific">Zeugodacus cucurbitae</name>
    <name type="common">Melon fruit fly</name>
    <name type="synonym">Bactrocera cucurbitae</name>
    <dbReference type="NCBI Taxonomy" id="28588"/>
    <lineage>
        <taxon>Eukaryota</taxon>
        <taxon>Metazoa</taxon>
        <taxon>Ecdysozoa</taxon>
        <taxon>Arthropoda</taxon>
        <taxon>Hexapoda</taxon>
        <taxon>Insecta</taxon>
        <taxon>Pterygota</taxon>
        <taxon>Neoptera</taxon>
        <taxon>Endopterygota</taxon>
        <taxon>Diptera</taxon>
        <taxon>Brachycera</taxon>
        <taxon>Muscomorpha</taxon>
        <taxon>Tephritoidea</taxon>
        <taxon>Tephritidae</taxon>
        <taxon>Zeugodacus</taxon>
        <taxon>Zeugodacus</taxon>
    </lineage>
</organism>
<reference evidence="1" key="2">
    <citation type="journal article" date="2015" name="Gigascience">
        <title>Reconstructing a comprehensive transcriptome assembly of a white-pupal translocated strain of the pest fruit fly Bactrocera cucurbitae.</title>
        <authorList>
            <person name="Sim S.B."/>
            <person name="Calla B."/>
            <person name="Hall B."/>
            <person name="DeRego T."/>
            <person name="Geib S.M."/>
        </authorList>
    </citation>
    <scope>NUCLEOTIDE SEQUENCE</scope>
</reference>
<sequence>MSSKPIILPISTRSVGLNIRCLVKEIQLLLGNKYKDFEYYRLTNALYRVTLLRLHMKINKGFRNCIIDLRKSDAPYFITEDFERSIECMGPDFTIIHQLLSAVGYVQYGRDSFVPVLPLLKQDQHCDPINVRFTNLRNIVTSLADRETSIEVRRHFWEYNPIPGAKWSTTDVDGKDEFATNTYLSNPNDIMPENYNLPELNEDISIIQVIVTIISREYPKYITNKRIDFCSSGSEAQFVSSIAKPIRCSSYLDNHLETPKGDYDEFWSPRWLTQTQRDLGVNCLFGEYSEAIENQCLLYIRSEEVATQYIAQHYWAMFYKVFK</sequence>
<accession>A0A0A1X529</accession>
<dbReference type="AlphaFoldDB" id="A0A0A1X529"/>
<evidence type="ECO:0000313" key="1">
    <source>
        <dbReference type="EMBL" id="JAD05835.1"/>
    </source>
</evidence>
<dbReference type="EMBL" id="GBXI01008457">
    <property type="protein sequence ID" value="JAD05835.1"/>
    <property type="molecule type" value="Transcribed_RNA"/>
</dbReference>
<gene>
    <name evidence="1" type="primary">ANAPC4</name>
    <name evidence="1" type="ORF">g.8830</name>
</gene>
<reference evidence="1" key="1">
    <citation type="submission" date="2014-11" db="EMBL/GenBank/DDBJ databases">
        <authorList>
            <person name="Geib S."/>
        </authorList>
    </citation>
    <scope>NUCLEOTIDE SEQUENCE</scope>
</reference>
<proteinExistence type="predicted"/>
<protein>
    <submittedName>
        <fullName evidence="1">Anaphase-promoting complex subunit 4</fullName>
    </submittedName>
</protein>